<dbReference type="Gene3D" id="2.40.420.20">
    <property type="match status" value="1"/>
</dbReference>
<dbReference type="NCBIfam" id="TIGR01730">
    <property type="entry name" value="RND_mfp"/>
    <property type="match status" value="1"/>
</dbReference>
<evidence type="ECO:0000259" key="5">
    <source>
        <dbReference type="Pfam" id="PF25967"/>
    </source>
</evidence>
<gene>
    <name evidence="6" type="ORF">BZG09_08170</name>
</gene>
<dbReference type="Gene3D" id="1.10.287.470">
    <property type="entry name" value="Helix hairpin bin"/>
    <property type="match status" value="1"/>
</dbReference>
<sequence>MGEGERIMRAIHGLIGVLAVGALFGCQPETESQPAPLPVVSTFTVSQQPLNERISFPAVAAAADKATLAFRVPGEIQAINVKAGDRVTQGQVLARLEPTDYRLAVENASARFDVADAQYRRSAPLVERGMLAQSQFDELKAQREIAQAELALANLRLSYVALRAPADGVISKLNVEPFETIAPGQGIMNIHDASRADIRVQVPDVLFTQNTGASAEEVQARLKPKVLTQQGQSYPATIDEYTAEPDPSSGAFVVTLTMPMPMPQQQFILDGMPVQVSIAREGLQLTRTGLSVPIEAVFNQDGDPLDRAHSYVWIYDSRTQTVAKRRVTMGRIHGQRLEITHGVSKGDRIVVGGTNHLSEGQKVTLASKEENAS</sequence>
<dbReference type="GO" id="GO:0015562">
    <property type="term" value="F:efflux transmembrane transporter activity"/>
    <property type="evidence" value="ECO:0007669"/>
    <property type="project" value="TreeGrafter"/>
</dbReference>
<organism evidence="6 7">
    <name type="scientific">Salinivibrio kushneri</name>
    <dbReference type="NCBI Taxonomy" id="1908198"/>
    <lineage>
        <taxon>Bacteria</taxon>
        <taxon>Pseudomonadati</taxon>
        <taxon>Pseudomonadota</taxon>
        <taxon>Gammaproteobacteria</taxon>
        <taxon>Vibrionales</taxon>
        <taxon>Vibrionaceae</taxon>
        <taxon>Salinivibrio</taxon>
    </lineage>
</organism>
<keyword evidence="3" id="KW-0813">Transport</keyword>
<evidence type="ECO:0000256" key="1">
    <source>
        <dbReference type="ARBA" id="ARBA00004196"/>
    </source>
</evidence>
<evidence type="ECO:0000259" key="4">
    <source>
        <dbReference type="Pfam" id="PF25917"/>
    </source>
</evidence>
<dbReference type="AlphaFoldDB" id="A0AB36K711"/>
<comment type="subcellular location">
    <subcellularLocation>
        <location evidence="1">Cell envelope</location>
    </subcellularLocation>
</comment>
<dbReference type="Pfam" id="PF25917">
    <property type="entry name" value="BSH_RND"/>
    <property type="match status" value="1"/>
</dbReference>
<name>A0AB36K711_9GAMM</name>
<comment type="caution">
    <text evidence="6">The sequence shown here is derived from an EMBL/GenBank/DDBJ whole genome shotgun (WGS) entry which is preliminary data.</text>
</comment>
<dbReference type="PANTHER" id="PTHR30469">
    <property type="entry name" value="MULTIDRUG RESISTANCE PROTEIN MDTA"/>
    <property type="match status" value="1"/>
</dbReference>
<evidence type="ECO:0000313" key="6">
    <source>
        <dbReference type="EMBL" id="OOE44290.1"/>
    </source>
</evidence>
<evidence type="ECO:0008006" key="8">
    <source>
        <dbReference type="Google" id="ProtNLM"/>
    </source>
</evidence>
<feature type="domain" description="Multidrug resistance protein MdtA-like barrel-sandwich hybrid" evidence="4">
    <location>
        <begin position="65"/>
        <end position="187"/>
    </location>
</feature>
<feature type="domain" description="Multidrug resistance protein MdtA-like C-terminal permuted SH3" evidence="5">
    <location>
        <begin position="308"/>
        <end position="354"/>
    </location>
</feature>
<dbReference type="Pfam" id="PF25967">
    <property type="entry name" value="RND-MFP_C"/>
    <property type="match status" value="1"/>
</dbReference>
<evidence type="ECO:0000313" key="7">
    <source>
        <dbReference type="Proteomes" id="UP000188726"/>
    </source>
</evidence>
<dbReference type="GO" id="GO:1990281">
    <property type="term" value="C:efflux pump complex"/>
    <property type="evidence" value="ECO:0007669"/>
    <property type="project" value="TreeGrafter"/>
</dbReference>
<dbReference type="PANTHER" id="PTHR30469:SF20">
    <property type="entry name" value="EFFLUX RND TRANSPORTER PERIPLASMIC ADAPTOR SUBUNIT"/>
    <property type="match status" value="1"/>
</dbReference>
<reference evidence="6 7" key="1">
    <citation type="journal article" date="2017" name="Genome Announc.">
        <title>Draft Genome Sequences of Salinivibrio proteolyticus, Salinivibrio sharmensis, Salinivibrio siamensis, Salinivibrio costicola subsp. alcaliphilus, Salinivibrio costicola subsp. vallismortis, and 29 New Isolates Belonging to the Genus Salinivibrio.</title>
        <authorList>
            <person name="Lopez-Hermoso C."/>
            <person name="de la Haba R.R."/>
            <person name="Sanchez-Porro C."/>
            <person name="Bayliss S.C."/>
            <person name="Feil E.J."/>
            <person name="Ventosa A."/>
        </authorList>
    </citation>
    <scope>NUCLEOTIDE SEQUENCE [LARGE SCALE GENOMIC DNA]</scope>
    <source>
        <strain evidence="6 7">IC202</strain>
    </source>
</reference>
<dbReference type="Gene3D" id="2.40.50.100">
    <property type="match status" value="1"/>
</dbReference>
<dbReference type="InterPro" id="IPR058625">
    <property type="entry name" value="MdtA-like_BSH"/>
</dbReference>
<comment type="similarity">
    <text evidence="2">Belongs to the membrane fusion protein (MFP) (TC 8.A.1) family.</text>
</comment>
<evidence type="ECO:0000256" key="3">
    <source>
        <dbReference type="ARBA" id="ARBA00022448"/>
    </source>
</evidence>
<proteinExistence type="inferred from homology"/>
<dbReference type="Proteomes" id="UP000188726">
    <property type="component" value="Unassembled WGS sequence"/>
</dbReference>
<dbReference type="PROSITE" id="PS51257">
    <property type="entry name" value="PROKAR_LIPOPROTEIN"/>
    <property type="match status" value="1"/>
</dbReference>
<evidence type="ECO:0000256" key="2">
    <source>
        <dbReference type="ARBA" id="ARBA00009477"/>
    </source>
</evidence>
<dbReference type="EMBL" id="MUEO01000016">
    <property type="protein sequence ID" value="OOE44290.1"/>
    <property type="molecule type" value="Genomic_DNA"/>
</dbReference>
<accession>A0AB36K711</accession>
<dbReference type="InterPro" id="IPR006143">
    <property type="entry name" value="RND_pump_MFP"/>
</dbReference>
<dbReference type="InterPro" id="IPR058627">
    <property type="entry name" value="MdtA-like_C"/>
</dbReference>
<dbReference type="SUPFAM" id="SSF111369">
    <property type="entry name" value="HlyD-like secretion proteins"/>
    <property type="match status" value="1"/>
</dbReference>
<protein>
    <recommendedName>
        <fullName evidence="8">Efflux RND transporter periplasmic adaptor subunit</fullName>
    </recommendedName>
</protein>
<dbReference type="Gene3D" id="2.40.30.170">
    <property type="match status" value="1"/>
</dbReference>